<proteinExistence type="predicted"/>
<accession>A0A2W2EKW5</accession>
<feature type="non-terminal residue" evidence="1">
    <location>
        <position position="1"/>
    </location>
</feature>
<dbReference type="Proteomes" id="UP000248924">
    <property type="component" value="Unassembled WGS sequence"/>
</dbReference>
<keyword evidence="2" id="KW-1185">Reference proteome</keyword>
<organism evidence="1 2">
    <name type="scientific">Micromonospora craterilacus</name>
    <dbReference type="NCBI Taxonomy" id="1655439"/>
    <lineage>
        <taxon>Bacteria</taxon>
        <taxon>Bacillati</taxon>
        <taxon>Actinomycetota</taxon>
        <taxon>Actinomycetes</taxon>
        <taxon>Micromonosporales</taxon>
        <taxon>Micromonosporaceae</taxon>
        <taxon>Micromonospora</taxon>
    </lineage>
</organism>
<sequence length="165" mass="16871">PNTEKGEDTLSTLNADVRAQLGLAEDADDAAVLAALAGLKTQAEAAPAKVAAAAAASDEMKAEIGRLSGELAEIRASAAADTKKAIFDKALGEGRIKGADRKSWEDRYDRAPEVTVEILASIAPQTHPTVLAGHAGNGDADFAHGDGISDTDYNAIFGIDAKTGA</sequence>
<dbReference type="RefSeq" id="WP_233514034.1">
    <property type="nucleotide sequence ID" value="NZ_POTY01000388.1"/>
</dbReference>
<name>A0A2W2EKW5_9ACTN</name>
<gene>
    <name evidence="1" type="ORF">C1I95_32725</name>
</gene>
<dbReference type="EMBL" id="POTY01000388">
    <property type="protein sequence ID" value="PZG05384.1"/>
    <property type="molecule type" value="Genomic_DNA"/>
</dbReference>
<evidence type="ECO:0000313" key="1">
    <source>
        <dbReference type="EMBL" id="PZG05384.1"/>
    </source>
</evidence>
<dbReference type="AlphaFoldDB" id="A0A2W2EKW5"/>
<comment type="caution">
    <text evidence="1">The sequence shown here is derived from an EMBL/GenBank/DDBJ whole genome shotgun (WGS) entry which is preliminary data.</text>
</comment>
<evidence type="ECO:0000313" key="2">
    <source>
        <dbReference type="Proteomes" id="UP000248924"/>
    </source>
</evidence>
<reference evidence="1 2" key="1">
    <citation type="submission" date="2018-01" db="EMBL/GenBank/DDBJ databases">
        <title>Draft genome sequence of Jishengella sp. NA12.</title>
        <authorList>
            <person name="Sahin N."/>
            <person name="Ay H."/>
            <person name="Saygin H."/>
        </authorList>
    </citation>
    <scope>NUCLEOTIDE SEQUENCE [LARGE SCALE GENOMIC DNA]</scope>
    <source>
        <strain evidence="1 2">NA12</strain>
    </source>
</reference>
<protein>
    <submittedName>
        <fullName evidence="1">Uncharacterized protein</fullName>
    </submittedName>
</protein>